<dbReference type="PANTHER" id="PTHR43790:SF8">
    <property type="entry name" value="SUGAR ABC TRANSPORTER ATP-BINDING PROTEIN"/>
    <property type="match status" value="1"/>
</dbReference>
<evidence type="ECO:0000256" key="1">
    <source>
        <dbReference type="ARBA" id="ARBA00005417"/>
    </source>
</evidence>
<dbReference type="InterPro" id="IPR050107">
    <property type="entry name" value="ABC_carbohydrate_import_ATPase"/>
</dbReference>
<accession>A0AAC9NYW8</accession>
<organism evidence="5 6">
    <name type="scientific">Chelatococcus daeguensis</name>
    <dbReference type="NCBI Taxonomy" id="444444"/>
    <lineage>
        <taxon>Bacteria</taxon>
        <taxon>Pseudomonadati</taxon>
        <taxon>Pseudomonadota</taxon>
        <taxon>Alphaproteobacteria</taxon>
        <taxon>Hyphomicrobiales</taxon>
        <taxon>Chelatococcaceae</taxon>
        <taxon>Chelatococcus</taxon>
    </lineage>
</organism>
<dbReference type="GO" id="GO:0005524">
    <property type="term" value="F:ATP binding"/>
    <property type="evidence" value="ECO:0007669"/>
    <property type="project" value="UniProtKB-KW"/>
</dbReference>
<dbReference type="SMART" id="SM00382">
    <property type="entry name" value="AAA"/>
    <property type="match status" value="1"/>
</dbReference>
<dbReference type="PROSITE" id="PS50893">
    <property type="entry name" value="ABC_TRANSPORTER_2"/>
    <property type="match status" value="1"/>
</dbReference>
<comment type="similarity">
    <text evidence="1">Belongs to the ABC transporter superfamily.</text>
</comment>
<proteinExistence type="inferred from homology"/>
<dbReference type="InterPro" id="IPR017871">
    <property type="entry name" value="ABC_transporter-like_CS"/>
</dbReference>
<keyword evidence="2" id="KW-0547">Nucleotide-binding</keyword>
<dbReference type="GO" id="GO:0016887">
    <property type="term" value="F:ATP hydrolysis activity"/>
    <property type="evidence" value="ECO:0007669"/>
    <property type="project" value="InterPro"/>
</dbReference>
<dbReference type="AlphaFoldDB" id="A0AAC9NYW8"/>
<dbReference type="PROSITE" id="PS00211">
    <property type="entry name" value="ABC_TRANSPORTER_1"/>
    <property type="match status" value="1"/>
</dbReference>
<dbReference type="SUPFAM" id="SSF52540">
    <property type="entry name" value="P-loop containing nucleoside triphosphate hydrolases"/>
    <property type="match status" value="1"/>
</dbReference>
<dbReference type="KEGG" id="cdq:BOQ54_08885"/>
<dbReference type="Proteomes" id="UP000182703">
    <property type="component" value="Chromosome"/>
</dbReference>
<dbReference type="InterPro" id="IPR003439">
    <property type="entry name" value="ABC_transporter-like_ATP-bd"/>
</dbReference>
<evidence type="ECO:0000259" key="4">
    <source>
        <dbReference type="PROSITE" id="PS50893"/>
    </source>
</evidence>
<dbReference type="RefSeq" id="WP_071923739.1">
    <property type="nucleotide sequence ID" value="NZ_CP018095.1"/>
</dbReference>
<keyword evidence="6" id="KW-1185">Reference proteome</keyword>
<dbReference type="CDD" id="cd03216">
    <property type="entry name" value="ABC_Carb_Monos_I"/>
    <property type="match status" value="1"/>
</dbReference>
<dbReference type="Gene3D" id="3.40.50.300">
    <property type="entry name" value="P-loop containing nucleotide triphosphate hydrolases"/>
    <property type="match status" value="1"/>
</dbReference>
<reference evidence="5 6" key="1">
    <citation type="submission" date="2016-11" db="EMBL/GenBank/DDBJ databases">
        <title>Complete genome sequence of the aerobically denitrifying bacterium Chelatococcus daeguensis TAD1.</title>
        <authorList>
            <person name="Yang Y."/>
            <person name="Huang S."/>
            <person name="Lin E."/>
        </authorList>
    </citation>
    <scope>NUCLEOTIDE SEQUENCE [LARGE SCALE GENOMIC DNA]</scope>
    <source>
        <strain evidence="5 6">TAD1</strain>
    </source>
</reference>
<feature type="domain" description="ABC transporter" evidence="4">
    <location>
        <begin position="5"/>
        <end position="246"/>
    </location>
</feature>
<dbReference type="Pfam" id="PF00005">
    <property type="entry name" value="ABC_tran"/>
    <property type="match status" value="1"/>
</dbReference>
<dbReference type="InterPro" id="IPR003593">
    <property type="entry name" value="AAA+_ATPase"/>
</dbReference>
<evidence type="ECO:0000313" key="6">
    <source>
        <dbReference type="Proteomes" id="UP000182703"/>
    </source>
</evidence>
<protein>
    <submittedName>
        <fullName evidence="5">ABC transporter ATP-binding protein</fullName>
    </submittedName>
</protein>
<gene>
    <name evidence="5" type="ORF">BOQ54_08885</name>
</gene>
<evidence type="ECO:0000313" key="5">
    <source>
        <dbReference type="EMBL" id="APF37430.1"/>
    </source>
</evidence>
<keyword evidence="3 5" id="KW-0067">ATP-binding</keyword>
<evidence type="ECO:0000256" key="2">
    <source>
        <dbReference type="ARBA" id="ARBA00022741"/>
    </source>
</evidence>
<evidence type="ECO:0000256" key="3">
    <source>
        <dbReference type="ARBA" id="ARBA00022840"/>
    </source>
</evidence>
<name>A0AAC9NYW8_9HYPH</name>
<sequence>MAPVLSLRGIEKSYGAVAALKGIDLDIGRGEVLAICGDNGAGKSSLVRIISGAQEPSAGAMMLDGRTVSFRSPQDALAKGIATIYQDLALAPRLSIVQNVFMGAELTRPVLPFVHILDKRRMEDLAKGYLGRLSVAVEDMHRPVERLSGGQRQAVAISRALHWDAQVVIMDEPTAALGVKETALVLDLIRKLNAEGRTVVLISHNMADVTAVATRVAILKSGRKVIDRPVAGLDADGLAHMVMTGKES</sequence>
<dbReference type="PANTHER" id="PTHR43790">
    <property type="entry name" value="CARBOHYDRATE TRANSPORT ATP-BINDING PROTEIN MG119-RELATED"/>
    <property type="match status" value="1"/>
</dbReference>
<dbReference type="EMBL" id="CP018095">
    <property type="protein sequence ID" value="APF37430.1"/>
    <property type="molecule type" value="Genomic_DNA"/>
</dbReference>
<dbReference type="InterPro" id="IPR027417">
    <property type="entry name" value="P-loop_NTPase"/>
</dbReference>